<dbReference type="eggNOG" id="ENOG5032RWT">
    <property type="taxonomic scope" value="Bacteria"/>
</dbReference>
<dbReference type="EMBL" id="AZRA01000023">
    <property type="protein sequence ID" value="KDB53532.1"/>
    <property type="molecule type" value="Genomic_DNA"/>
</dbReference>
<protein>
    <submittedName>
        <fullName evidence="1">Uncharacterized protein</fullName>
    </submittedName>
</protein>
<proteinExistence type="predicted"/>
<organism evidence="1 2">
    <name type="scientific">Sphaerotilus natans subsp. natans DSM 6575</name>
    <dbReference type="NCBI Taxonomy" id="1286631"/>
    <lineage>
        <taxon>Bacteria</taxon>
        <taxon>Pseudomonadati</taxon>
        <taxon>Pseudomonadota</taxon>
        <taxon>Betaproteobacteria</taxon>
        <taxon>Burkholderiales</taxon>
        <taxon>Sphaerotilaceae</taxon>
        <taxon>Sphaerotilus</taxon>
    </lineage>
</organism>
<dbReference type="RefSeq" id="WP_037478702.1">
    <property type="nucleotide sequence ID" value="NZ_AZRA01000023.1"/>
</dbReference>
<dbReference type="AlphaFoldDB" id="A0A059KPZ4"/>
<comment type="caution">
    <text evidence="1">The sequence shown here is derived from an EMBL/GenBank/DDBJ whole genome shotgun (WGS) entry which is preliminary data.</text>
</comment>
<dbReference type="Proteomes" id="UP000026714">
    <property type="component" value="Unassembled WGS sequence"/>
</dbReference>
<evidence type="ECO:0000313" key="2">
    <source>
        <dbReference type="Proteomes" id="UP000026714"/>
    </source>
</evidence>
<gene>
    <name evidence="1" type="ORF">X805_08970</name>
</gene>
<name>A0A059KPZ4_9BURK</name>
<accession>A0A059KPZ4</accession>
<dbReference type="STRING" id="34103.SAMN05421778_12259"/>
<keyword evidence="2" id="KW-1185">Reference proteome</keyword>
<evidence type="ECO:0000313" key="1">
    <source>
        <dbReference type="EMBL" id="KDB53532.1"/>
    </source>
</evidence>
<sequence length="321" mass="34762">MSHDRSNLSHPEARRRLLLGALALSPLAATPLLGGCTTTPPLSPIPPTETTQPAATALLAESAAAHGLSAWRRVRDLGFSCRGEWRTLVDRLQPELVDARFRVSSEERLLPSEGLIAQIHTGPGGHKHVLRRQGRGERDTGSVEVAYNSLSTRDAALLQASALAADTSRLSLLGPLALVDGAHTLRLAGLEQVGEHACERLMVRLSPGLGLSPADQLVLCIDRRTRLMRRLRFTLDGLASARGTLLELDTHDFQNIHGIEWPTRFHERMRRPVPHLPVRDWQLTGLDINRGMKAEELGGGRFSGAARGAARALPGAATPTT</sequence>
<reference evidence="1 2" key="1">
    <citation type="journal article" date="2014" name="FEMS Microbiol. Ecol.">
        <title>Sphaerotilus natans encrusted with nanoball-shaped Fe(III) oxide minerals formed by nitrate-reducing mixotrophic Fe(II) oxidation.</title>
        <authorList>
            <person name="Park S."/>
            <person name="Kim D.H."/>
            <person name="Lee J.H."/>
            <person name="Hur H.G."/>
        </authorList>
    </citation>
    <scope>NUCLEOTIDE SEQUENCE [LARGE SCALE GENOMIC DNA]</scope>
    <source>
        <strain evidence="1 2">DSM 6575</strain>
    </source>
</reference>